<dbReference type="EMBL" id="KQ965740">
    <property type="protein sequence ID" value="KXS18934.1"/>
    <property type="molecule type" value="Genomic_DNA"/>
</dbReference>
<name>A0A139AQJ8_GONPJ</name>
<organism evidence="2 3">
    <name type="scientific">Gonapodya prolifera (strain JEL478)</name>
    <name type="common">Monoblepharis prolifera</name>
    <dbReference type="NCBI Taxonomy" id="1344416"/>
    <lineage>
        <taxon>Eukaryota</taxon>
        <taxon>Fungi</taxon>
        <taxon>Fungi incertae sedis</taxon>
        <taxon>Chytridiomycota</taxon>
        <taxon>Chytridiomycota incertae sedis</taxon>
        <taxon>Monoblepharidomycetes</taxon>
        <taxon>Monoblepharidales</taxon>
        <taxon>Gonapodyaceae</taxon>
        <taxon>Gonapodya</taxon>
    </lineage>
</organism>
<sequence length="196" mass="21345">MLPKFCKVQESRWEEAQPIGTVIVDAWMAGSSARTSEGGSVRRVGKNPARMTQGFVREWLDMTRGIGVRGTKRWTSLSGTKGGTKQTSLTLVTVEPQSPPCATTIRAHQPPQHQQLFLFLKVQSNTNSPYPSYPIVFITTLNTCATWPTPKSRTGAADEKPYPMSDRTTTWNAGSVGDAGVRGGGSGRGTECRKEN</sequence>
<evidence type="ECO:0000256" key="1">
    <source>
        <dbReference type="SAM" id="MobiDB-lite"/>
    </source>
</evidence>
<evidence type="ECO:0000313" key="2">
    <source>
        <dbReference type="EMBL" id="KXS18934.1"/>
    </source>
</evidence>
<dbReference type="Proteomes" id="UP000070544">
    <property type="component" value="Unassembled WGS sequence"/>
</dbReference>
<gene>
    <name evidence="2" type="ORF">M427DRAFT_132437</name>
</gene>
<proteinExistence type="predicted"/>
<feature type="region of interest" description="Disordered" evidence="1">
    <location>
        <begin position="151"/>
        <end position="196"/>
    </location>
</feature>
<protein>
    <submittedName>
        <fullName evidence="2">Uncharacterized protein</fullName>
    </submittedName>
</protein>
<dbReference type="AlphaFoldDB" id="A0A139AQJ8"/>
<evidence type="ECO:0000313" key="3">
    <source>
        <dbReference type="Proteomes" id="UP000070544"/>
    </source>
</evidence>
<reference evidence="2 3" key="1">
    <citation type="journal article" date="2015" name="Genome Biol. Evol.">
        <title>Phylogenomic analyses indicate that early fungi evolved digesting cell walls of algal ancestors of land plants.</title>
        <authorList>
            <person name="Chang Y."/>
            <person name="Wang S."/>
            <person name="Sekimoto S."/>
            <person name="Aerts A.L."/>
            <person name="Choi C."/>
            <person name="Clum A."/>
            <person name="LaButti K.M."/>
            <person name="Lindquist E.A."/>
            <person name="Yee Ngan C."/>
            <person name="Ohm R.A."/>
            <person name="Salamov A.A."/>
            <person name="Grigoriev I.V."/>
            <person name="Spatafora J.W."/>
            <person name="Berbee M.L."/>
        </authorList>
    </citation>
    <scope>NUCLEOTIDE SEQUENCE [LARGE SCALE GENOMIC DNA]</scope>
    <source>
        <strain evidence="2 3">JEL478</strain>
    </source>
</reference>
<accession>A0A139AQJ8</accession>
<keyword evidence="3" id="KW-1185">Reference proteome</keyword>